<dbReference type="GO" id="GO:0048034">
    <property type="term" value="P:heme O biosynthetic process"/>
    <property type="evidence" value="ECO:0007669"/>
    <property type="project" value="UniProtKB-UniRule"/>
</dbReference>
<keyword evidence="4 8" id="KW-1133">Transmembrane helix</keyword>
<dbReference type="AlphaFoldDB" id="A0A852SI11"/>
<dbReference type="GO" id="GO:0005886">
    <property type="term" value="C:plasma membrane"/>
    <property type="evidence" value="ECO:0007669"/>
    <property type="project" value="UniProtKB-SubCell"/>
</dbReference>
<keyword evidence="2 8" id="KW-0808">Transferase</keyword>
<gene>
    <name evidence="8" type="primary">ctaB</name>
    <name evidence="9" type="ORF">BJ972_002474</name>
</gene>
<comment type="similarity">
    <text evidence="8">Belongs to the UbiA prenyltransferase family. Protoheme IX farnesyltransferase subfamily.</text>
</comment>
<dbReference type="Gene3D" id="1.10.357.140">
    <property type="entry name" value="UbiA prenyltransferase"/>
    <property type="match status" value="1"/>
</dbReference>
<comment type="subcellular location">
    <subcellularLocation>
        <location evidence="8">Cell membrane</location>
        <topology evidence="8">Multi-pass membrane protein</topology>
    </subcellularLocation>
    <subcellularLocation>
        <location evidence="1">Membrane</location>
        <topology evidence="1">Multi-pass membrane protein</topology>
    </subcellularLocation>
</comment>
<feature type="transmembrane region" description="Helical" evidence="8">
    <location>
        <begin position="186"/>
        <end position="207"/>
    </location>
</feature>
<dbReference type="NCBIfam" id="TIGR01473">
    <property type="entry name" value="cyoE_ctaB"/>
    <property type="match status" value="1"/>
</dbReference>
<keyword evidence="8" id="KW-1003">Cell membrane</keyword>
<dbReference type="CDD" id="cd13957">
    <property type="entry name" value="PT_UbiA_Cox10"/>
    <property type="match status" value="1"/>
</dbReference>
<keyword evidence="5 8" id="KW-0350">Heme biosynthesis</keyword>
<sequence>MSSLEPSPLDGTDVAIAVRAQGAGPLNNVARYISLTKPRVLAGNVLTTIAGFALASAGVFDFAALGWVTLGTTLVIAAACVVNNILDRDIDQSMARTKKRVSVTGAISARAATIFAILLGVSGLLVLLFLSSPLVAAIGVAGFLVYVVLYGMWTKRMSVHGTLVGSISGAIPVLAGYVAVTGAFDGTALIAFLMMFLWQEPEFYSIAIYRRDEYKAAGVPVISVSRGIEHTKRQILLYTVLFAASALALPLFGGVGITYTVVMGIVSLVWIVIAIRGLRATDDAQWARGNFRYSLWVVLIMCAMFAIGPVLP</sequence>
<feature type="transmembrane region" description="Helical" evidence="8">
    <location>
        <begin position="290"/>
        <end position="311"/>
    </location>
</feature>
<dbReference type="PROSITE" id="PS00943">
    <property type="entry name" value="UBIA"/>
    <property type="match status" value="1"/>
</dbReference>
<name>A0A852SI11_9MICO</name>
<comment type="pathway">
    <text evidence="8">Porphyrin-containing compound metabolism; heme O biosynthesis; heme O from protoheme: step 1/1.</text>
</comment>
<comment type="function">
    <text evidence="8">Converts heme B (protoheme IX) to heme O by substitution of the vinyl group on carbon 2 of heme B porphyrin ring with a hydroxyethyl farnesyl side group.</text>
</comment>
<organism evidence="9 10">
    <name type="scientific">Agromyces atrinae</name>
    <dbReference type="NCBI Taxonomy" id="592376"/>
    <lineage>
        <taxon>Bacteria</taxon>
        <taxon>Bacillati</taxon>
        <taxon>Actinomycetota</taxon>
        <taxon>Actinomycetes</taxon>
        <taxon>Micrococcales</taxon>
        <taxon>Microbacteriaceae</taxon>
        <taxon>Agromyces</taxon>
    </lineage>
</organism>
<feature type="transmembrane region" description="Helical" evidence="8">
    <location>
        <begin position="235"/>
        <end position="253"/>
    </location>
</feature>
<evidence type="ECO:0000313" key="10">
    <source>
        <dbReference type="Proteomes" id="UP000581087"/>
    </source>
</evidence>
<dbReference type="PANTHER" id="PTHR43448">
    <property type="entry name" value="PROTOHEME IX FARNESYLTRANSFERASE, MITOCHONDRIAL"/>
    <property type="match status" value="1"/>
</dbReference>
<dbReference type="UniPathway" id="UPA00834">
    <property type="reaction ID" value="UER00712"/>
</dbReference>
<evidence type="ECO:0000256" key="8">
    <source>
        <dbReference type="HAMAP-Rule" id="MF_00154"/>
    </source>
</evidence>
<feature type="transmembrane region" description="Helical" evidence="8">
    <location>
        <begin position="160"/>
        <end position="180"/>
    </location>
</feature>
<keyword evidence="6 8" id="KW-0472">Membrane</keyword>
<evidence type="ECO:0000256" key="2">
    <source>
        <dbReference type="ARBA" id="ARBA00022679"/>
    </source>
</evidence>
<dbReference type="EMBL" id="JACCBI010000001">
    <property type="protein sequence ID" value="NYD67955.1"/>
    <property type="molecule type" value="Genomic_DNA"/>
</dbReference>
<evidence type="ECO:0000256" key="4">
    <source>
        <dbReference type="ARBA" id="ARBA00022989"/>
    </source>
</evidence>
<comment type="miscellaneous">
    <text evidence="8">Carbon 2 of the heme B porphyrin ring is defined according to the Fischer nomenclature.</text>
</comment>
<proteinExistence type="inferred from homology"/>
<dbReference type="NCBIfam" id="NF003348">
    <property type="entry name" value="PRK04375.1-1"/>
    <property type="match status" value="1"/>
</dbReference>
<dbReference type="EC" id="2.5.1.141" evidence="8"/>
<reference evidence="9 10" key="1">
    <citation type="submission" date="2020-07" db="EMBL/GenBank/DDBJ databases">
        <title>Sequencing the genomes of 1000 actinobacteria strains.</title>
        <authorList>
            <person name="Klenk H.-P."/>
        </authorList>
    </citation>
    <scope>NUCLEOTIDE SEQUENCE [LARGE SCALE GENOMIC DNA]</scope>
    <source>
        <strain evidence="9 10">DSM 23870</strain>
    </source>
</reference>
<feature type="transmembrane region" description="Helical" evidence="8">
    <location>
        <begin position="107"/>
        <end position="128"/>
    </location>
</feature>
<feature type="transmembrane region" description="Helical" evidence="8">
    <location>
        <begin position="259"/>
        <end position="278"/>
    </location>
</feature>
<dbReference type="Proteomes" id="UP000581087">
    <property type="component" value="Unassembled WGS sequence"/>
</dbReference>
<keyword evidence="3 8" id="KW-0812">Transmembrane</keyword>
<evidence type="ECO:0000256" key="7">
    <source>
        <dbReference type="ARBA" id="ARBA00047690"/>
    </source>
</evidence>
<dbReference type="InterPro" id="IPR044878">
    <property type="entry name" value="UbiA_sf"/>
</dbReference>
<feature type="transmembrane region" description="Helical" evidence="8">
    <location>
        <begin position="66"/>
        <end position="86"/>
    </location>
</feature>
<feature type="transmembrane region" description="Helical" evidence="8">
    <location>
        <begin position="40"/>
        <end position="60"/>
    </location>
</feature>
<evidence type="ECO:0000256" key="1">
    <source>
        <dbReference type="ARBA" id="ARBA00004141"/>
    </source>
</evidence>
<comment type="catalytic activity">
    <reaction evidence="7 8">
        <text>heme b + (2E,6E)-farnesyl diphosphate + H2O = Fe(II)-heme o + diphosphate</text>
        <dbReference type="Rhea" id="RHEA:28070"/>
        <dbReference type="ChEBI" id="CHEBI:15377"/>
        <dbReference type="ChEBI" id="CHEBI:33019"/>
        <dbReference type="ChEBI" id="CHEBI:60344"/>
        <dbReference type="ChEBI" id="CHEBI:60530"/>
        <dbReference type="ChEBI" id="CHEBI:175763"/>
        <dbReference type="EC" id="2.5.1.141"/>
    </reaction>
</comment>
<dbReference type="HAMAP" id="MF_00154">
    <property type="entry name" value="CyoE_CtaB"/>
    <property type="match status" value="1"/>
</dbReference>
<evidence type="ECO:0000313" key="9">
    <source>
        <dbReference type="EMBL" id="NYD67955.1"/>
    </source>
</evidence>
<dbReference type="InterPro" id="IPR000537">
    <property type="entry name" value="UbiA_prenyltransferase"/>
</dbReference>
<accession>A0A852SI11</accession>
<dbReference type="RefSeq" id="WP_164989845.1">
    <property type="nucleotide sequence ID" value="NZ_JACCBI010000001.1"/>
</dbReference>
<dbReference type="Pfam" id="PF01040">
    <property type="entry name" value="UbiA"/>
    <property type="match status" value="1"/>
</dbReference>
<evidence type="ECO:0000256" key="3">
    <source>
        <dbReference type="ARBA" id="ARBA00022692"/>
    </source>
</evidence>
<evidence type="ECO:0000256" key="6">
    <source>
        <dbReference type="ARBA" id="ARBA00023136"/>
    </source>
</evidence>
<protein>
    <recommendedName>
        <fullName evidence="8">Protoheme IX farnesyltransferase</fullName>
        <ecNumber evidence="8">2.5.1.141</ecNumber>
    </recommendedName>
    <alternativeName>
        <fullName evidence="8">Heme B farnesyltransferase</fullName>
    </alternativeName>
    <alternativeName>
        <fullName evidence="8">Heme O synthase</fullName>
    </alternativeName>
</protein>
<dbReference type="PANTHER" id="PTHR43448:SF2">
    <property type="entry name" value="PROTOHEME IX FARNESYLTRANSFERASE, MITOCHONDRIAL"/>
    <property type="match status" value="1"/>
</dbReference>
<dbReference type="InterPro" id="IPR030470">
    <property type="entry name" value="UbiA_prenylTrfase_CS"/>
</dbReference>
<dbReference type="InterPro" id="IPR006369">
    <property type="entry name" value="Protohaem_IX_farnesylTrfase"/>
</dbReference>
<feature type="transmembrane region" description="Helical" evidence="8">
    <location>
        <begin position="134"/>
        <end position="153"/>
    </location>
</feature>
<evidence type="ECO:0000256" key="5">
    <source>
        <dbReference type="ARBA" id="ARBA00023133"/>
    </source>
</evidence>
<comment type="caution">
    <text evidence="9">The sequence shown here is derived from an EMBL/GenBank/DDBJ whole genome shotgun (WGS) entry which is preliminary data.</text>
</comment>
<dbReference type="GO" id="GO:0008495">
    <property type="term" value="F:protoheme IX farnesyltransferase activity"/>
    <property type="evidence" value="ECO:0007669"/>
    <property type="project" value="UniProtKB-UniRule"/>
</dbReference>